<dbReference type="InterPro" id="IPR045886">
    <property type="entry name" value="ThiF/MoeB/HesA"/>
</dbReference>
<comment type="caution">
    <text evidence="5">The sequence shown here is derived from an EMBL/GenBank/DDBJ whole genome shotgun (WGS) entry which is preliminary data.</text>
</comment>
<dbReference type="GO" id="GO:0016779">
    <property type="term" value="F:nucleotidyltransferase activity"/>
    <property type="evidence" value="ECO:0007669"/>
    <property type="project" value="UniProtKB-KW"/>
</dbReference>
<evidence type="ECO:0000256" key="1">
    <source>
        <dbReference type="ARBA" id="ARBA00022679"/>
    </source>
</evidence>
<evidence type="ECO:0000256" key="2">
    <source>
        <dbReference type="ARBA" id="ARBA00022741"/>
    </source>
</evidence>
<dbReference type="CDD" id="cd00757">
    <property type="entry name" value="ThiF_MoeB_HesA_family"/>
    <property type="match status" value="1"/>
</dbReference>
<dbReference type="Pfam" id="PF00899">
    <property type="entry name" value="ThiF"/>
    <property type="match status" value="1"/>
</dbReference>
<dbReference type="GO" id="GO:0005829">
    <property type="term" value="C:cytosol"/>
    <property type="evidence" value="ECO:0007669"/>
    <property type="project" value="TreeGrafter"/>
</dbReference>
<evidence type="ECO:0000256" key="3">
    <source>
        <dbReference type="ARBA" id="ARBA00022840"/>
    </source>
</evidence>
<keyword evidence="5" id="KW-0548">Nucleotidyltransferase</keyword>
<accession>A0A1J5SAT2</accession>
<dbReference type="GO" id="GO:0005524">
    <property type="term" value="F:ATP binding"/>
    <property type="evidence" value="ECO:0007669"/>
    <property type="project" value="UniProtKB-KW"/>
</dbReference>
<dbReference type="GO" id="GO:0004792">
    <property type="term" value="F:thiosulfate-cyanide sulfurtransferase activity"/>
    <property type="evidence" value="ECO:0007669"/>
    <property type="project" value="TreeGrafter"/>
</dbReference>
<dbReference type="GO" id="GO:0008641">
    <property type="term" value="F:ubiquitin-like modifier activating enzyme activity"/>
    <property type="evidence" value="ECO:0007669"/>
    <property type="project" value="InterPro"/>
</dbReference>
<gene>
    <name evidence="5" type="primary">moeZ_16</name>
    <name evidence="5" type="ORF">GALL_165810</name>
</gene>
<dbReference type="Gene3D" id="3.40.50.720">
    <property type="entry name" value="NAD(P)-binding Rossmann-like Domain"/>
    <property type="match status" value="1"/>
</dbReference>
<sequence length="330" mass="36184">MKLKTAKVLIIGAGGLGCPVLQYLAAAGVGHIGVVDHDKVEASNLQRQILYTITDIGKYKATVAKEKASTLNPFIRIEAYVTNVTSENVLSLIEPYDIVVDGSDNFATRYLLNDVCVIMNKPLVFGSIFKFEGQVSVFNYQDGPTYRCIFPEIPAPDEMSNCAVIGVVATLPGIIGTLQANEVIKIIIGIGEVLSGRLLVINALNMQTQYFDFEALDKNKSIDHLSIYKYVCDSKASSISLEELQELLQTEKVQLVDVREPEEHAAFNIGGINIPLSQIASDNRLFDSDHTIVFYCASGIRSKKAVELLTNSDVKNILSLQDGVRHLQTL</sequence>
<dbReference type="PANTHER" id="PTHR10953">
    <property type="entry name" value="UBIQUITIN-ACTIVATING ENZYME E1"/>
    <property type="match status" value="1"/>
</dbReference>
<dbReference type="Pfam" id="PF00581">
    <property type="entry name" value="Rhodanese"/>
    <property type="match status" value="1"/>
</dbReference>
<reference evidence="5" key="1">
    <citation type="submission" date="2016-10" db="EMBL/GenBank/DDBJ databases">
        <title>Sequence of Gallionella enrichment culture.</title>
        <authorList>
            <person name="Poehlein A."/>
            <person name="Muehling M."/>
            <person name="Daniel R."/>
        </authorList>
    </citation>
    <scope>NUCLEOTIDE SEQUENCE</scope>
</reference>
<dbReference type="InterPro" id="IPR036873">
    <property type="entry name" value="Rhodanese-like_dom_sf"/>
</dbReference>
<dbReference type="InterPro" id="IPR035985">
    <property type="entry name" value="Ubiquitin-activating_enz"/>
</dbReference>
<dbReference type="InterPro" id="IPR000594">
    <property type="entry name" value="ThiF_NAD_FAD-bd"/>
</dbReference>
<dbReference type="AlphaFoldDB" id="A0A1J5SAT2"/>
<dbReference type="PROSITE" id="PS50206">
    <property type="entry name" value="RHODANESE_3"/>
    <property type="match status" value="1"/>
</dbReference>
<proteinExistence type="predicted"/>
<keyword evidence="3" id="KW-0067">ATP-binding</keyword>
<evidence type="ECO:0000313" key="5">
    <source>
        <dbReference type="EMBL" id="OIR01293.1"/>
    </source>
</evidence>
<organism evidence="5">
    <name type="scientific">mine drainage metagenome</name>
    <dbReference type="NCBI Taxonomy" id="410659"/>
    <lineage>
        <taxon>unclassified sequences</taxon>
        <taxon>metagenomes</taxon>
        <taxon>ecological metagenomes</taxon>
    </lineage>
</organism>
<dbReference type="EMBL" id="MLJW01000085">
    <property type="protein sequence ID" value="OIR01293.1"/>
    <property type="molecule type" value="Genomic_DNA"/>
</dbReference>
<keyword evidence="1 5" id="KW-0808">Transferase</keyword>
<keyword evidence="2" id="KW-0547">Nucleotide-binding</keyword>
<feature type="domain" description="Rhodanese" evidence="4">
    <location>
        <begin position="249"/>
        <end position="329"/>
    </location>
</feature>
<name>A0A1J5SAT2_9ZZZZ</name>
<dbReference type="FunFam" id="3.40.50.720:FF:000033">
    <property type="entry name" value="Adenylyltransferase and sulfurtransferase MOCS3"/>
    <property type="match status" value="1"/>
</dbReference>
<dbReference type="InterPro" id="IPR001763">
    <property type="entry name" value="Rhodanese-like_dom"/>
</dbReference>
<dbReference type="Gene3D" id="3.40.250.10">
    <property type="entry name" value="Rhodanese-like domain"/>
    <property type="match status" value="1"/>
</dbReference>
<dbReference type="PANTHER" id="PTHR10953:SF102">
    <property type="entry name" value="ADENYLYLTRANSFERASE AND SULFURTRANSFERASE MOCS3"/>
    <property type="match status" value="1"/>
</dbReference>
<dbReference type="GO" id="GO:0008146">
    <property type="term" value="F:sulfotransferase activity"/>
    <property type="evidence" value="ECO:0007669"/>
    <property type="project" value="TreeGrafter"/>
</dbReference>
<dbReference type="SUPFAM" id="SSF69572">
    <property type="entry name" value="Activating enzymes of the ubiquitin-like proteins"/>
    <property type="match status" value="1"/>
</dbReference>
<dbReference type="PROSITE" id="PS51257">
    <property type="entry name" value="PROKAR_LIPOPROTEIN"/>
    <property type="match status" value="1"/>
</dbReference>
<dbReference type="CDD" id="cd00158">
    <property type="entry name" value="RHOD"/>
    <property type="match status" value="1"/>
</dbReference>
<evidence type="ECO:0000259" key="4">
    <source>
        <dbReference type="PROSITE" id="PS50206"/>
    </source>
</evidence>
<protein>
    <submittedName>
        <fullName evidence="5">Putative adenylyltransferase/sulfurtransferase MoeZ</fullName>
    </submittedName>
</protein>
<dbReference type="SMART" id="SM00450">
    <property type="entry name" value="RHOD"/>
    <property type="match status" value="1"/>
</dbReference>